<evidence type="ECO:0000256" key="1">
    <source>
        <dbReference type="ARBA" id="ARBA00022679"/>
    </source>
</evidence>
<reference evidence="7" key="2">
    <citation type="submission" date="2022-06" db="EMBL/GenBank/DDBJ databases">
        <title>Xiashengella guii gen. nov. sp. nov., a bacterium isolated form anaerobic digestion tank.</title>
        <authorList>
            <person name="Huang H."/>
        </authorList>
    </citation>
    <scope>NUCLEOTIDE SEQUENCE</scope>
    <source>
        <strain evidence="7">Ai-910</strain>
    </source>
</reference>
<keyword evidence="4 6" id="KW-0520">NAD</keyword>
<comment type="cofactor">
    <cofactor evidence="6">
        <name>a divalent metal cation</name>
        <dbReference type="ChEBI" id="CHEBI:60240"/>
    </cofactor>
</comment>
<protein>
    <recommendedName>
        <fullName evidence="6">NAD kinase</fullName>
        <ecNumber evidence="6">2.7.1.23</ecNumber>
    </recommendedName>
    <alternativeName>
        <fullName evidence="6">ATP-dependent NAD kinase</fullName>
    </alternativeName>
</protein>
<dbReference type="EMBL" id="CP098400">
    <property type="protein sequence ID" value="URW80219.1"/>
    <property type="molecule type" value="Genomic_DNA"/>
</dbReference>
<feature type="active site" description="Proton acceptor" evidence="6">
    <location>
        <position position="74"/>
    </location>
</feature>
<dbReference type="InterPro" id="IPR017438">
    <property type="entry name" value="ATP-NAD_kinase_N"/>
</dbReference>
<dbReference type="Proteomes" id="UP001056426">
    <property type="component" value="Chromosome"/>
</dbReference>
<keyword evidence="6" id="KW-0067">ATP-binding</keyword>
<dbReference type="InterPro" id="IPR017437">
    <property type="entry name" value="ATP-NAD_kinase_PpnK-typ_C"/>
</dbReference>
<dbReference type="KEGG" id="alkq:M9189_02445"/>
<dbReference type="GO" id="GO:0005737">
    <property type="term" value="C:cytoplasm"/>
    <property type="evidence" value="ECO:0007669"/>
    <property type="project" value="UniProtKB-SubCell"/>
</dbReference>
<comment type="function">
    <text evidence="6">Involved in the regulation of the intracellular balance of NAD and NADP, and is a key enzyme in the biosynthesis of NADP. Catalyzes specifically the phosphorylation on 2'-hydroxyl of the adenosine moiety of NAD to yield NADP.</text>
</comment>
<gene>
    <name evidence="6" type="primary">nadK</name>
    <name evidence="7" type="ORF">M9189_02445</name>
</gene>
<evidence type="ECO:0000256" key="6">
    <source>
        <dbReference type="HAMAP-Rule" id="MF_00361"/>
    </source>
</evidence>
<dbReference type="NCBIfam" id="NF002521">
    <property type="entry name" value="PRK01911.1"/>
    <property type="match status" value="1"/>
</dbReference>
<dbReference type="GO" id="GO:0006741">
    <property type="term" value="P:NADP+ biosynthetic process"/>
    <property type="evidence" value="ECO:0007669"/>
    <property type="project" value="UniProtKB-UniRule"/>
</dbReference>
<evidence type="ECO:0000256" key="5">
    <source>
        <dbReference type="ARBA" id="ARBA00047925"/>
    </source>
</evidence>
<evidence type="ECO:0000313" key="8">
    <source>
        <dbReference type="Proteomes" id="UP001056426"/>
    </source>
</evidence>
<comment type="caution">
    <text evidence="6">Lacks conserved residue(s) required for the propagation of feature annotation.</text>
</comment>
<dbReference type="SUPFAM" id="SSF111331">
    <property type="entry name" value="NAD kinase/diacylglycerol kinase-like"/>
    <property type="match status" value="1"/>
</dbReference>
<dbReference type="Pfam" id="PF01513">
    <property type="entry name" value="NAD_kinase"/>
    <property type="match status" value="1"/>
</dbReference>
<dbReference type="EC" id="2.7.1.23" evidence="6"/>
<dbReference type="GO" id="GO:0005524">
    <property type="term" value="F:ATP binding"/>
    <property type="evidence" value="ECO:0007669"/>
    <property type="project" value="UniProtKB-KW"/>
</dbReference>
<comment type="subcellular location">
    <subcellularLocation>
        <location evidence="6">Cytoplasm</location>
    </subcellularLocation>
</comment>
<dbReference type="PANTHER" id="PTHR20275">
    <property type="entry name" value="NAD KINASE"/>
    <property type="match status" value="1"/>
</dbReference>
<dbReference type="AlphaFoldDB" id="A0A9J6ZRL1"/>
<dbReference type="GO" id="GO:0003951">
    <property type="term" value="F:NAD+ kinase activity"/>
    <property type="evidence" value="ECO:0007669"/>
    <property type="project" value="UniProtKB-UniRule"/>
</dbReference>
<feature type="binding site" evidence="6">
    <location>
        <begin position="74"/>
        <end position="75"/>
    </location>
    <ligand>
        <name>NAD(+)</name>
        <dbReference type="ChEBI" id="CHEBI:57540"/>
    </ligand>
</feature>
<feature type="binding site" evidence="6">
    <location>
        <position position="177"/>
    </location>
    <ligand>
        <name>NAD(+)</name>
        <dbReference type="ChEBI" id="CHEBI:57540"/>
    </ligand>
</feature>
<dbReference type="GO" id="GO:0051287">
    <property type="term" value="F:NAD binding"/>
    <property type="evidence" value="ECO:0007669"/>
    <property type="project" value="UniProtKB-ARBA"/>
</dbReference>
<evidence type="ECO:0000256" key="3">
    <source>
        <dbReference type="ARBA" id="ARBA00022857"/>
    </source>
</evidence>
<dbReference type="Gene3D" id="2.60.200.30">
    <property type="entry name" value="Probable inorganic polyphosphate/atp-NAD kinase, domain 2"/>
    <property type="match status" value="1"/>
</dbReference>
<organism evidence="7 8">
    <name type="scientific">Xiashengella succiniciproducens</name>
    <dbReference type="NCBI Taxonomy" id="2949635"/>
    <lineage>
        <taxon>Bacteria</taxon>
        <taxon>Pseudomonadati</taxon>
        <taxon>Bacteroidota</taxon>
        <taxon>Bacteroidia</taxon>
        <taxon>Marinilabiliales</taxon>
        <taxon>Marinilabiliaceae</taxon>
        <taxon>Xiashengella</taxon>
    </lineage>
</organism>
<dbReference type="RefSeq" id="WP_250724357.1">
    <property type="nucleotide sequence ID" value="NZ_CP098400.1"/>
</dbReference>
<dbReference type="PANTHER" id="PTHR20275:SF0">
    <property type="entry name" value="NAD KINASE"/>
    <property type="match status" value="1"/>
</dbReference>
<dbReference type="Pfam" id="PF20143">
    <property type="entry name" value="NAD_kinase_C"/>
    <property type="match status" value="1"/>
</dbReference>
<comment type="catalytic activity">
    <reaction evidence="5 6">
        <text>NAD(+) + ATP = ADP + NADP(+) + H(+)</text>
        <dbReference type="Rhea" id="RHEA:18629"/>
        <dbReference type="ChEBI" id="CHEBI:15378"/>
        <dbReference type="ChEBI" id="CHEBI:30616"/>
        <dbReference type="ChEBI" id="CHEBI:57540"/>
        <dbReference type="ChEBI" id="CHEBI:58349"/>
        <dbReference type="ChEBI" id="CHEBI:456216"/>
        <dbReference type="EC" id="2.7.1.23"/>
    </reaction>
</comment>
<dbReference type="InterPro" id="IPR002504">
    <property type="entry name" value="NADK"/>
</dbReference>
<comment type="similarity">
    <text evidence="6">Belongs to the NAD kinase family.</text>
</comment>
<name>A0A9J6ZRL1_9BACT</name>
<feature type="binding site" evidence="6">
    <location>
        <begin position="147"/>
        <end position="148"/>
    </location>
    <ligand>
        <name>NAD(+)</name>
        <dbReference type="ChEBI" id="CHEBI:57540"/>
    </ligand>
</feature>
<reference evidence="7" key="1">
    <citation type="submission" date="2022-05" db="EMBL/GenBank/DDBJ databases">
        <authorList>
            <person name="Sun X."/>
        </authorList>
    </citation>
    <scope>NUCLEOTIDE SEQUENCE</scope>
    <source>
        <strain evidence="7">Ai-910</strain>
    </source>
</reference>
<dbReference type="GO" id="GO:0019674">
    <property type="term" value="P:NAD+ metabolic process"/>
    <property type="evidence" value="ECO:0007669"/>
    <property type="project" value="InterPro"/>
</dbReference>
<evidence type="ECO:0000256" key="2">
    <source>
        <dbReference type="ARBA" id="ARBA00022777"/>
    </source>
</evidence>
<accession>A0A9J6ZRL1</accession>
<keyword evidence="6" id="KW-0963">Cytoplasm</keyword>
<keyword evidence="2 6" id="KW-0418">Kinase</keyword>
<keyword evidence="8" id="KW-1185">Reference proteome</keyword>
<dbReference type="GO" id="GO:0046872">
    <property type="term" value="F:metal ion binding"/>
    <property type="evidence" value="ECO:0007669"/>
    <property type="project" value="UniProtKB-UniRule"/>
</dbReference>
<sequence>MRIAIFGKQFDPAFDEYCLALFRHLSLTGAGICIYKPFYEFVSGIPSIKLNPDSVFKDHADLPECDMLFSIGGDGTFLDAVTIVRDRPIPIVGINSGRLGFLADVSKDELPSALNDIFEGHYKVRQLDLLKLDTHIPAFGELDFALNEFAVAKRDSSSMITIHANLNGDYLNSYWADGLIIATATGSTAYSLSVGGPIMHPASKNLIINPIAPHNLTVRPLVVPNDFDLTLRVESRGGSYLVSLDSRSCILEESIELKIRKADFSVSVIERNGKTFYSTLRSKLMWGADRRN</sequence>
<feature type="binding site" evidence="6">
    <location>
        <begin position="188"/>
        <end position="193"/>
    </location>
    <ligand>
        <name>NAD(+)</name>
        <dbReference type="ChEBI" id="CHEBI:57540"/>
    </ligand>
</feature>
<keyword evidence="6" id="KW-0547">Nucleotide-binding</keyword>
<proteinExistence type="inferred from homology"/>
<dbReference type="Gene3D" id="3.40.50.10330">
    <property type="entry name" value="Probable inorganic polyphosphate/atp-NAD kinase, domain 1"/>
    <property type="match status" value="1"/>
</dbReference>
<keyword evidence="3 6" id="KW-0521">NADP</keyword>
<feature type="binding site" evidence="6">
    <location>
        <position position="212"/>
    </location>
    <ligand>
        <name>NAD(+)</name>
        <dbReference type="ChEBI" id="CHEBI:57540"/>
    </ligand>
</feature>
<evidence type="ECO:0000256" key="4">
    <source>
        <dbReference type="ARBA" id="ARBA00023027"/>
    </source>
</evidence>
<evidence type="ECO:0000313" key="7">
    <source>
        <dbReference type="EMBL" id="URW80219.1"/>
    </source>
</evidence>
<dbReference type="HAMAP" id="MF_00361">
    <property type="entry name" value="NAD_kinase"/>
    <property type="match status" value="1"/>
</dbReference>
<keyword evidence="1 6" id="KW-0808">Transferase</keyword>
<dbReference type="InterPro" id="IPR016064">
    <property type="entry name" value="NAD/diacylglycerol_kinase_sf"/>
</dbReference>